<evidence type="ECO:0000256" key="12">
    <source>
        <dbReference type="SAM" id="MobiDB-lite"/>
    </source>
</evidence>
<evidence type="ECO:0000256" key="11">
    <source>
        <dbReference type="PROSITE-ProRule" id="PRU10141"/>
    </source>
</evidence>
<dbReference type="InParanoid" id="A0A286UBI8"/>
<evidence type="ECO:0000256" key="10">
    <source>
        <dbReference type="ARBA" id="ARBA00048679"/>
    </source>
</evidence>
<dbReference type="PANTHER" id="PTHR24361:SF433">
    <property type="entry name" value="PROTEIN KINASE DOMAIN-CONTAINING PROTEIN"/>
    <property type="match status" value="1"/>
</dbReference>
<dbReference type="PROSITE" id="PS00107">
    <property type="entry name" value="PROTEIN_KINASE_ATP"/>
    <property type="match status" value="1"/>
</dbReference>
<evidence type="ECO:0000256" key="1">
    <source>
        <dbReference type="ARBA" id="ARBA00012513"/>
    </source>
</evidence>
<feature type="region of interest" description="Disordered" evidence="12">
    <location>
        <begin position="444"/>
        <end position="477"/>
    </location>
</feature>
<evidence type="ECO:0000313" key="14">
    <source>
        <dbReference type="EMBL" id="PAV16916.1"/>
    </source>
</evidence>
<feature type="compositionally biased region" description="Low complexity" evidence="12">
    <location>
        <begin position="347"/>
        <end position="372"/>
    </location>
</feature>
<feature type="compositionally biased region" description="Polar residues" evidence="12">
    <location>
        <begin position="1227"/>
        <end position="1248"/>
    </location>
</feature>
<dbReference type="STRING" id="2282107.A0A286UBI8"/>
<feature type="compositionally biased region" description="Low complexity" evidence="12">
    <location>
        <begin position="540"/>
        <end position="565"/>
    </location>
</feature>
<feature type="binding site" evidence="11">
    <location>
        <position position="52"/>
    </location>
    <ligand>
        <name>ATP</name>
        <dbReference type="ChEBI" id="CHEBI:30616"/>
    </ligand>
</feature>
<proteinExistence type="inferred from homology"/>
<feature type="compositionally biased region" description="Polar residues" evidence="12">
    <location>
        <begin position="373"/>
        <end position="385"/>
    </location>
</feature>
<dbReference type="GO" id="GO:0005524">
    <property type="term" value="F:ATP binding"/>
    <property type="evidence" value="ECO:0007669"/>
    <property type="project" value="UniProtKB-UniRule"/>
</dbReference>
<dbReference type="GO" id="GO:0046872">
    <property type="term" value="F:metal ion binding"/>
    <property type="evidence" value="ECO:0007669"/>
    <property type="project" value="UniProtKB-KW"/>
</dbReference>
<dbReference type="InterPro" id="IPR000719">
    <property type="entry name" value="Prot_kinase_dom"/>
</dbReference>
<dbReference type="EMBL" id="NBII01000007">
    <property type="protein sequence ID" value="PAV16916.1"/>
    <property type="molecule type" value="Genomic_DNA"/>
</dbReference>
<accession>A0A286UBI8</accession>
<keyword evidence="2" id="KW-0723">Serine/threonine-protein kinase</keyword>
<feature type="region of interest" description="Disordered" evidence="12">
    <location>
        <begin position="519"/>
        <end position="574"/>
    </location>
</feature>
<evidence type="ECO:0000256" key="8">
    <source>
        <dbReference type="ARBA" id="ARBA00025754"/>
    </source>
</evidence>
<dbReference type="FunFam" id="1.10.510.10:FF:000946">
    <property type="entry name" value="Probable serine/threonine-protein kinase DDB_G0284251"/>
    <property type="match status" value="1"/>
</dbReference>
<keyword evidence="3" id="KW-0808">Transferase</keyword>
<dbReference type="AlphaFoldDB" id="A0A286UBI8"/>
<evidence type="ECO:0000256" key="4">
    <source>
        <dbReference type="ARBA" id="ARBA00022723"/>
    </source>
</evidence>
<feature type="region of interest" description="Disordered" evidence="12">
    <location>
        <begin position="323"/>
        <end position="401"/>
    </location>
</feature>
<keyword evidence="5 11" id="KW-0547">Nucleotide-binding</keyword>
<comment type="caution">
    <text evidence="14">The sequence shown here is derived from an EMBL/GenBank/DDBJ whole genome shotgun (WGS) entry which is preliminary data.</text>
</comment>
<dbReference type="Pfam" id="PF00069">
    <property type="entry name" value="Pkinase"/>
    <property type="match status" value="1"/>
</dbReference>
<dbReference type="FunCoup" id="A0A286UBI8">
    <property type="interactions" value="347"/>
</dbReference>
<feature type="region of interest" description="Disordered" evidence="12">
    <location>
        <begin position="285"/>
        <end position="308"/>
    </location>
</feature>
<dbReference type="PROSITE" id="PS00108">
    <property type="entry name" value="PROTEIN_KINASE_ST"/>
    <property type="match status" value="1"/>
</dbReference>
<comment type="catalytic activity">
    <reaction evidence="9">
        <text>L-threonyl-[protein] + ATP = O-phospho-L-threonyl-[protein] + ADP + H(+)</text>
        <dbReference type="Rhea" id="RHEA:46608"/>
        <dbReference type="Rhea" id="RHEA-COMP:11060"/>
        <dbReference type="Rhea" id="RHEA-COMP:11605"/>
        <dbReference type="ChEBI" id="CHEBI:15378"/>
        <dbReference type="ChEBI" id="CHEBI:30013"/>
        <dbReference type="ChEBI" id="CHEBI:30616"/>
        <dbReference type="ChEBI" id="CHEBI:61977"/>
        <dbReference type="ChEBI" id="CHEBI:456216"/>
        <dbReference type="EC" id="2.7.11.1"/>
    </reaction>
</comment>
<evidence type="ECO:0000259" key="13">
    <source>
        <dbReference type="PROSITE" id="PS50011"/>
    </source>
</evidence>
<evidence type="ECO:0000256" key="7">
    <source>
        <dbReference type="ARBA" id="ARBA00022840"/>
    </source>
</evidence>
<dbReference type="InterPro" id="IPR011009">
    <property type="entry name" value="Kinase-like_dom_sf"/>
</dbReference>
<dbReference type="SMART" id="SM00220">
    <property type="entry name" value="S_TKc"/>
    <property type="match status" value="1"/>
</dbReference>
<feature type="compositionally biased region" description="Basic and acidic residues" evidence="12">
    <location>
        <begin position="444"/>
        <end position="454"/>
    </location>
</feature>
<dbReference type="InterPro" id="IPR017441">
    <property type="entry name" value="Protein_kinase_ATP_BS"/>
</dbReference>
<dbReference type="SUPFAM" id="SSF48371">
    <property type="entry name" value="ARM repeat"/>
    <property type="match status" value="2"/>
</dbReference>
<dbReference type="PROSITE" id="PS50011">
    <property type="entry name" value="PROTEIN_KINASE_DOM"/>
    <property type="match status" value="1"/>
</dbReference>
<dbReference type="OrthoDB" id="8693905at2759"/>
<dbReference type="FunFam" id="1.25.10.10:FF:000583">
    <property type="entry name" value="MAP3K epsilon protein kinase 1"/>
    <property type="match status" value="1"/>
</dbReference>
<evidence type="ECO:0000256" key="5">
    <source>
        <dbReference type="ARBA" id="ARBA00022741"/>
    </source>
</evidence>
<dbReference type="SUPFAM" id="SSF56112">
    <property type="entry name" value="Protein kinase-like (PK-like)"/>
    <property type="match status" value="1"/>
</dbReference>
<evidence type="ECO:0000256" key="6">
    <source>
        <dbReference type="ARBA" id="ARBA00022777"/>
    </source>
</evidence>
<dbReference type="Gene3D" id="1.25.10.10">
    <property type="entry name" value="Leucine-rich Repeat Variant"/>
    <property type="match status" value="2"/>
</dbReference>
<reference evidence="14 15" key="1">
    <citation type="journal article" date="2017" name="Mol. Ecol.">
        <title>Comparative and population genomic landscape of Phellinus noxius: A hypervariable fungus causing root rot in trees.</title>
        <authorList>
            <person name="Chung C.L."/>
            <person name="Lee T.J."/>
            <person name="Akiba M."/>
            <person name="Lee H.H."/>
            <person name="Kuo T.H."/>
            <person name="Liu D."/>
            <person name="Ke H.M."/>
            <person name="Yokoi T."/>
            <person name="Roa M.B."/>
            <person name="Lu M.J."/>
            <person name="Chang Y.Y."/>
            <person name="Ann P.J."/>
            <person name="Tsai J.N."/>
            <person name="Chen C.Y."/>
            <person name="Tzean S.S."/>
            <person name="Ota Y."/>
            <person name="Hattori T."/>
            <person name="Sahashi N."/>
            <person name="Liou R.F."/>
            <person name="Kikuchi T."/>
            <person name="Tsai I.J."/>
        </authorList>
    </citation>
    <scope>NUCLEOTIDE SEQUENCE [LARGE SCALE GENOMIC DNA]</scope>
    <source>
        <strain evidence="14 15">FFPRI411160</strain>
    </source>
</reference>
<sequence>MAFATAMNGAQSSSSSSKQLNDYQLGDSLGKGAFGQVYRALNWATGETVAVKEIQLSNIPKAELGEIMSEIDLLKNLNHPNIVKYKGFVKTREFLYIILEFCENGSLHNICKKFGKFPENLVAVYISQVLEGLVYLHEQGVIHRDIKGANILTNKDGCVKLADFGVASTAATATSQNDAVVGSPYWMAPEVIEQSGATTASDIWSVGCVVIELLEGKPPYHFLDPMPALFRIVQDDCPPIPEGCSPIVKDFLYHCFQKDVNLRVSAKKLLRHPWMVSARKQMGLSPVIDKKGKDGGVNENDTARRSSNYGYDEAVLKVQEWNEALKSPTRPSKPAPRKSFQNDGRHSPTPSAPSIIQPSSPTLTPSNSSQQTMTPSKWKSSTAPTKPTYAISGMNGPLGFIEKSREPLPMVLQEPEDETDNWDDDFEEGISLTKLQGLDRSFEEDKPEIDDNARTIRPHRSPSLSKHPVASAPSANMTPIVEDYSDLAGDEDDVFQGKVADFKLKNSAKRGLFHPKDIKTVGLMPSEPAPQSAPLSETTPIPSRSGISPISRVPSSSRSHSRSNSVAGSLGRAEAARVIQNQEFDKYAEEPDEDYEDVFGKSTGPVFEQVAQSLKLNTRLSERSWLGDDDLDEEDPFAEIDEGFSEDDLDAKLQRDKHARLCSLVNQMIDELTPAAPDFQLRDACDQLIGILLDAPEMQSQLVSAHGMLAILEVLEAKSSSRDVTTKLLQIINLLVTTDVGFLESFCLIGGIPVMMGFTSKKFSSECRLEASHFISLLCHTSVLTLQMFIACRGLKVLVDLLDEDFVEQRDLVVHALNGIGNVFELQSPTPKNDFCRMFIREGLLNPLSSALINVMAADPSTSAAMKAKIIQIILVFCQVSQSDVHVRNALGTRMVVRRLMRACELLEPIYLVQMLKAVKHLSMNGSLLEVLQNANAIEILVRILNEHNSDSQSTEIQNNIFQTCYNMCRLNKARQEEAAQAGIIPSLKKVTESGSPLKQFALPILCDLASATKSCRTLLWQHDGLALYLKLLADPYFQVSALEAILYWLQDETARVEDVLCKETSLDSLVKCFVQAKANSFENLLDPFLKICRLSKPITLGIAKSQFFQRIIERLNHSKAVVRLNLLRLLKAICDVHPNRSALVEKYGIYEIVEKLSQQDGAVLVKELAREIAPSLAPALKPALNRAGRNGELAPKLGVTPRRRPRRTASETSSLHAESSPRMIGSINTPRTQSGGPATSRTQSGGTKSRAIPRQRLGDITWGNEIR</sequence>
<feature type="domain" description="Protein kinase" evidence="13">
    <location>
        <begin position="23"/>
        <end position="275"/>
    </location>
</feature>
<gene>
    <name evidence="14" type="ORF">PNOK_0698000</name>
</gene>
<feature type="region of interest" description="Disordered" evidence="12">
    <location>
        <begin position="1191"/>
        <end position="1268"/>
    </location>
</feature>
<dbReference type="InterPro" id="IPR011989">
    <property type="entry name" value="ARM-like"/>
</dbReference>
<dbReference type="InterPro" id="IPR053235">
    <property type="entry name" value="Ser_Thr_kinase"/>
</dbReference>
<dbReference type="GO" id="GO:0004674">
    <property type="term" value="F:protein serine/threonine kinase activity"/>
    <property type="evidence" value="ECO:0007669"/>
    <property type="project" value="UniProtKB-KW"/>
</dbReference>
<comment type="catalytic activity">
    <reaction evidence="10">
        <text>L-seryl-[protein] + ATP = O-phospho-L-seryl-[protein] + ADP + H(+)</text>
        <dbReference type="Rhea" id="RHEA:17989"/>
        <dbReference type="Rhea" id="RHEA-COMP:9863"/>
        <dbReference type="Rhea" id="RHEA-COMP:11604"/>
        <dbReference type="ChEBI" id="CHEBI:15378"/>
        <dbReference type="ChEBI" id="CHEBI:29999"/>
        <dbReference type="ChEBI" id="CHEBI:30616"/>
        <dbReference type="ChEBI" id="CHEBI:83421"/>
        <dbReference type="ChEBI" id="CHEBI:456216"/>
        <dbReference type="EC" id="2.7.11.1"/>
    </reaction>
</comment>
<dbReference type="InterPro" id="IPR008271">
    <property type="entry name" value="Ser/Thr_kinase_AS"/>
</dbReference>
<name>A0A286UBI8_9AGAM</name>
<evidence type="ECO:0000256" key="2">
    <source>
        <dbReference type="ARBA" id="ARBA00022527"/>
    </source>
</evidence>
<dbReference type="PANTHER" id="PTHR24361">
    <property type="entry name" value="MITOGEN-ACTIVATED KINASE KINASE KINASE"/>
    <property type="match status" value="1"/>
</dbReference>
<evidence type="ECO:0000256" key="3">
    <source>
        <dbReference type="ARBA" id="ARBA00022679"/>
    </source>
</evidence>
<organism evidence="14 15">
    <name type="scientific">Pyrrhoderma noxium</name>
    <dbReference type="NCBI Taxonomy" id="2282107"/>
    <lineage>
        <taxon>Eukaryota</taxon>
        <taxon>Fungi</taxon>
        <taxon>Dikarya</taxon>
        <taxon>Basidiomycota</taxon>
        <taxon>Agaricomycotina</taxon>
        <taxon>Agaricomycetes</taxon>
        <taxon>Hymenochaetales</taxon>
        <taxon>Hymenochaetaceae</taxon>
        <taxon>Pyrrhoderma</taxon>
    </lineage>
</organism>
<keyword evidence="4" id="KW-0479">Metal-binding</keyword>
<comment type="similarity">
    <text evidence="8">Belongs to the protein kinase superfamily. STE Ser/Thr protein kinase family.</text>
</comment>
<dbReference type="Gene3D" id="1.10.510.10">
    <property type="entry name" value="Transferase(Phosphotransferase) domain 1"/>
    <property type="match status" value="1"/>
</dbReference>
<dbReference type="CDD" id="cd06627">
    <property type="entry name" value="STKc_Cdc7_like"/>
    <property type="match status" value="1"/>
</dbReference>
<dbReference type="InterPro" id="IPR016024">
    <property type="entry name" value="ARM-type_fold"/>
</dbReference>
<keyword evidence="6 14" id="KW-0418">Kinase</keyword>
<protein>
    <recommendedName>
        <fullName evidence="1">non-specific serine/threonine protein kinase</fullName>
        <ecNumber evidence="1">2.7.11.1</ecNumber>
    </recommendedName>
</protein>
<dbReference type="Proteomes" id="UP000217199">
    <property type="component" value="Unassembled WGS sequence"/>
</dbReference>
<feature type="compositionally biased region" description="Basic and acidic residues" evidence="12">
    <location>
        <begin position="288"/>
        <end position="304"/>
    </location>
</feature>
<dbReference type="GO" id="GO:0005737">
    <property type="term" value="C:cytoplasm"/>
    <property type="evidence" value="ECO:0007669"/>
    <property type="project" value="TreeGrafter"/>
</dbReference>
<dbReference type="FunFam" id="3.30.200.20:FF:000042">
    <property type="entry name" value="Aurora kinase A"/>
    <property type="match status" value="1"/>
</dbReference>
<evidence type="ECO:0000256" key="9">
    <source>
        <dbReference type="ARBA" id="ARBA00047899"/>
    </source>
</evidence>
<keyword evidence="15" id="KW-1185">Reference proteome</keyword>
<keyword evidence="7 11" id="KW-0067">ATP-binding</keyword>
<dbReference type="EC" id="2.7.11.1" evidence="1"/>
<evidence type="ECO:0000313" key="15">
    <source>
        <dbReference type="Proteomes" id="UP000217199"/>
    </source>
</evidence>